<keyword evidence="15" id="KW-1185">Reference proteome</keyword>
<evidence type="ECO:0000256" key="11">
    <source>
        <dbReference type="SAM" id="MobiDB-lite"/>
    </source>
</evidence>
<reference evidence="14 15" key="1">
    <citation type="submission" date="2021-02" db="EMBL/GenBank/DDBJ databases">
        <title>De Novo genome assembly of isolated myxobacteria.</title>
        <authorList>
            <person name="Stevens D.C."/>
        </authorList>
    </citation>
    <scope>NUCLEOTIDE SEQUENCE [LARGE SCALE GENOMIC DNA]</scope>
    <source>
        <strain evidence="15">SCPEA02</strain>
    </source>
</reference>
<dbReference type="InterPro" id="IPR013986">
    <property type="entry name" value="DExx_box_DNA_helicase_dom_sf"/>
</dbReference>
<dbReference type="InterPro" id="IPR027417">
    <property type="entry name" value="P-loop_NTPase"/>
</dbReference>
<dbReference type="InterPro" id="IPR014017">
    <property type="entry name" value="DNA_helicase_UvrD-like_C"/>
</dbReference>
<evidence type="ECO:0000259" key="12">
    <source>
        <dbReference type="PROSITE" id="PS51198"/>
    </source>
</evidence>
<keyword evidence="6" id="KW-0413">Isomerase</keyword>
<dbReference type="EMBL" id="CP071090">
    <property type="protein sequence ID" value="QSQ26589.1"/>
    <property type="molecule type" value="Genomic_DNA"/>
</dbReference>
<evidence type="ECO:0000256" key="4">
    <source>
        <dbReference type="ARBA" id="ARBA00022806"/>
    </source>
</evidence>
<accession>A0ABX7P7U8</accession>
<evidence type="ECO:0000256" key="7">
    <source>
        <dbReference type="ARBA" id="ARBA00034617"/>
    </source>
</evidence>
<evidence type="ECO:0000256" key="1">
    <source>
        <dbReference type="ARBA" id="ARBA00009922"/>
    </source>
</evidence>
<gene>
    <name evidence="14" type="ORF">JY651_17365</name>
</gene>
<comment type="similarity">
    <text evidence="1">Belongs to the helicase family. UvrD subfamily.</text>
</comment>
<dbReference type="InterPro" id="IPR014016">
    <property type="entry name" value="UvrD-like_ATP-bd"/>
</dbReference>
<dbReference type="RefSeq" id="WP_206728134.1">
    <property type="nucleotide sequence ID" value="NZ_CP071090.1"/>
</dbReference>
<protein>
    <recommendedName>
        <fullName evidence="8">DNA 3'-5' helicase</fullName>
        <ecNumber evidence="8">5.6.2.4</ecNumber>
    </recommendedName>
</protein>
<feature type="domain" description="UvrD-like helicase C-terminal" evidence="13">
    <location>
        <begin position="309"/>
        <end position="585"/>
    </location>
</feature>
<evidence type="ECO:0000256" key="9">
    <source>
        <dbReference type="ARBA" id="ARBA00048988"/>
    </source>
</evidence>
<keyword evidence="3 10" id="KW-0378">Hydrolase</keyword>
<keyword evidence="4 10" id="KW-0347">Helicase</keyword>
<feature type="domain" description="UvrD-like helicase ATP-binding" evidence="12">
    <location>
        <begin position="23"/>
        <end position="308"/>
    </location>
</feature>
<dbReference type="PROSITE" id="PS51198">
    <property type="entry name" value="UVRD_HELICASE_ATP_BIND"/>
    <property type="match status" value="1"/>
</dbReference>
<evidence type="ECO:0000256" key="2">
    <source>
        <dbReference type="ARBA" id="ARBA00022741"/>
    </source>
</evidence>
<dbReference type="Proteomes" id="UP000662747">
    <property type="component" value="Chromosome"/>
</dbReference>
<dbReference type="Gene3D" id="1.10.10.160">
    <property type="match status" value="1"/>
</dbReference>
<dbReference type="CDD" id="cd17932">
    <property type="entry name" value="DEXQc_UvrD"/>
    <property type="match status" value="1"/>
</dbReference>
<keyword evidence="2 10" id="KW-0547">Nucleotide-binding</keyword>
<keyword evidence="5 10" id="KW-0067">ATP-binding</keyword>
<evidence type="ECO:0000256" key="5">
    <source>
        <dbReference type="ARBA" id="ARBA00022840"/>
    </source>
</evidence>
<dbReference type="Gene3D" id="1.10.486.10">
    <property type="entry name" value="PCRA, domain 4"/>
    <property type="match status" value="1"/>
</dbReference>
<sequence length="706" mass="78521">MATRTYTLKVAPAAKPSRIDYAALLNEEQLAAVEAGDGPVLVIAGAGSGKTRTLTFRVARMLERGVPPEGILLLTFTNKAAREMTRRVEELAGSFSDVRRILGGTFHHAAHVLLRQHAGALGFSTNFTVLDREDARDLMVTCIAERKLKSDKRFPRPELVLDLVSMATNLQQPVSQVLVDRRPQFLPLAPEVLATAARYQQRKAQMHLMDFDDLLLHLKRLLTQHADIRAQLTERFHCVLVDEYQDTNRLQGDLVDLLAGEKKNLTVVGDDCQSIYSFRGADFTNIIGFPERYPGCAVYTLTRNYRSTPEILRLANASISRNERQFPKALSAARASGAMPVVVPTKDAAEQAAFIAQRVLELRDEGLSLEAMAVLYRAHSHSLELQLELARRGIPFRVRSGVRFFEQAHVKDVLAHLRLVNNPADELAFKRVVRRVPGVGPATTEHLWTSLRALPEGTPLAEGLAHADVLAHLPRKAQKGFQRFADLMRLLTRPQGAGTPGVLIEDVLAGGYSEYLKAEFAEEEQREEDIRQLAEFAARFEDLPRFLSEIALVAEFAAEQALAGDSETEVPDEYLTLSTVHQAKGLEWRAVFVLWLADGRFPLSLASRLPEEEEEERRLFYVALTRARDELALVYPLTVLPRDGERILLRVSRFIEELPVGEAAPYDRLVLATVEEPPVAPPREATPDVLPQGPAGPSPGDPKPDT</sequence>
<dbReference type="EC" id="5.6.2.4" evidence="8"/>
<comment type="catalytic activity">
    <reaction evidence="9">
        <text>ATP + H2O = ADP + phosphate + H(+)</text>
        <dbReference type="Rhea" id="RHEA:13065"/>
        <dbReference type="ChEBI" id="CHEBI:15377"/>
        <dbReference type="ChEBI" id="CHEBI:15378"/>
        <dbReference type="ChEBI" id="CHEBI:30616"/>
        <dbReference type="ChEBI" id="CHEBI:43474"/>
        <dbReference type="ChEBI" id="CHEBI:456216"/>
        <dbReference type="EC" id="5.6.2.4"/>
    </reaction>
</comment>
<evidence type="ECO:0000256" key="8">
    <source>
        <dbReference type="ARBA" id="ARBA00034808"/>
    </source>
</evidence>
<dbReference type="PANTHER" id="PTHR11070:SF3">
    <property type="entry name" value="DNA 3'-5' HELICASE"/>
    <property type="match status" value="1"/>
</dbReference>
<dbReference type="GO" id="GO:0004386">
    <property type="term" value="F:helicase activity"/>
    <property type="evidence" value="ECO:0007669"/>
    <property type="project" value="UniProtKB-KW"/>
</dbReference>
<dbReference type="SUPFAM" id="SSF52540">
    <property type="entry name" value="P-loop containing nucleoside triphosphate hydrolases"/>
    <property type="match status" value="1"/>
</dbReference>
<evidence type="ECO:0000256" key="10">
    <source>
        <dbReference type="PROSITE-ProRule" id="PRU00560"/>
    </source>
</evidence>
<evidence type="ECO:0000259" key="13">
    <source>
        <dbReference type="PROSITE" id="PS51217"/>
    </source>
</evidence>
<feature type="compositionally biased region" description="Pro residues" evidence="11">
    <location>
        <begin position="694"/>
        <end position="706"/>
    </location>
</feature>
<name>A0ABX7P7U8_9BACT</name>
<evidence type="ECO:0000313" key="14">
    <source>
        <dbReference type="EMBL" id="QSQ26589.1"/>
    </source>
</evidence>
<organism evidence="14 15">
    <name type="scientific">Pyxidicoccus parkwayensis</name>
    <dbReference type="NCBI Taxonomy" id="2813578"/>
    <lineage>
        <taxon>Bacteria</taxon>
        <taxon>Pseudomonadati</taxon>
        <taxon>Myxococcota</taxon>
        <taxon>Myxococcia</taxon>
        <taxon>Myxococcales</taxon>
        <taxon>Cystobacterineae</taxon>
        <taxon>Myxococcaceae</taxon>
        <taxon>Pyxidicoccus</taxon>
    </lineage>
</organism>
<feature type="binding site" evidence="10">
    <location>
        <begin position="44"/>
        <end position="51"/>
    </location>
    <ligand>
        <name>ATP</name>
        <dbReference type="ChEBI" id="CHEBI:30616"/>
    </ligand>
</feature>
<proteinExistence type="inferred from homology"/>
<dbReference type="PROSITE" id="PS51217">
    <property type="entry name" value="UVRD_HELICASE_CTER"/>
    <property type="match status" value="1"/>
</dbReference>
<evidence type="ECO:0000256" key="3">
    <source>
        <dbReference type="ARBA" id="ARBA00022801"/>
    </source>
</evidence>
<feature type="region of interest" description="Disordered" evidence="11">
    <location>
        <begin position="677"/>
        <end position="706"/>
    </location>
</feature>
<dbReference type="PANTHER" id="PTHR11070">
    <property type="entry name" value="UVRD / RECB / PCRA DNA HELICASE FAMILY MEMBER"/>
    <property type="match status" value="1"/>
</dbReference>
<dbReference type="Pfam" id="PF00580">
    <property type="entry name" value="UvrD-helicase"/>
    <property type="match status" value="1"/>
</dbReference>
<dbReference type="InterPro" id="IPR000212">
    <property type="entry name" value="DNA_helicase_UvrD/REP"/>
</dbReference>
<evidence type="ECO:0000256" key="6">
    <source>
        <dbReference type="ARBA" id="ARBA00023235"/>
    </source>
</evidence>
<evidence type="ECO:0000313" key="15">
    <source>
        <dbReference type="Proteomes" id="UP000662747"/>
    </source>
</evidence>
<dbReference type="Gene3D" id="3.40.50.300">
    <property type="entry name" value="P-loop containing nucleotide triphosphate hydrolases"/>
    <property type="match status" value="2"/>
</dbReference>
<comment type="catalytic activity">
    <reaction evidence="7">
        <text>Couples ATP hydrolysis with the unwinding of duplex DNA by translocating in the 3'-5' direction.</text>
        <dbReference type="EC" id="5.6.2.4"/>
    </reaction>
</comment>
<dbReference type="Pfam" id="PF13361">
    <property type="entry name" value="UvrD_C"/>
    <property type="match status" value="2"/>
</dbReference>